<dbReference type="GO" id="GO:0071555">
    <property type="term" value="P:cell wall organization"/>
    <property type="evidence" value="ECO:0007669"/>
    <property type="project" value="UniProtKB-UniRule"/>
</dbReference>
<evidence type="ECO:0000259" key="8">
    <source>
        <dbReference type="PROSITE" id="PS52029"/>
    </source>
</evidence>
<sequence length="248" mass="28469">MKKNSNLIYWIVAGVLVIIAIYSGVHMHQLESKNAVVVSKKMSMSSSISTKQKKIKKQQTRGMAKKVEWNKPSMTIPYPDMDAYKNVKKKDKVRLVVSTKKQRVYVMSGPYILYTMYASVGKNYEKHLPIQHVTPVGKYKLDQARGQEFYDESRKIGGKYWTSYKGPYHFQSVPMDKNGKVDQKLAERLGKTNITRKHNVRAYGSILLTEPDAKWIYENLPAGTKVTIKGKDVIPDNFKDKKEKADKD</sequence>
<evidence type="ECO:0000256" key="1">
    <source>
        <dbReference type="ARBA" id="ARBA00004752"/>
    </source>
</evidence>
<evidence type="ECO:0000256" key="6">
    <source>
        <dbReference type="PROSITE-ProRule" id="PRU01373"/>
    </source>
</evidence>
<dbReference type="eggNOG" id="COG1376">
    <property type="taxonomic scope" value="Bacteria"/>
</dbReference>
<evidence type="ECO:0000256" key="4">
    <source>
        <dbReference type="ARBA" id="ARBA00022984"/>
    </source>
</evidence>
<dbReference type="InterPro" id="IPR038063">
    <property type="entry name" value="Transpep_catalytic_dom"/>
</dbReference>
<evidence type="ECO:0000256" key="2">
    <source>
        <dbReference type="ARBA" id="ARBA00022679"/>
    </source>
</evidence>
<comment type="caution">
    <text evidence="9">The sequence shown here is derived from an EMBL/GenBank/DDBJ whole genome shotgun (WGS) entry which is preliminary data.</text>
</comment>
<dbReference type="PROSITE" id="PS52029">
    <property type="entry name" value="LD_TPASE"/>
    <property type="match status" value="1"/>
</dbReference>
<dbReference type="GO" id="GO:0016740">
    <property type="term" value="F:transferase activity"/>
    <property type="evidence" value="ECO:0007669"/>
    <property type="project" value="UniProtKB-KW"/>
</dbReference>
<comment type="caution">
    <text evidence="6">Lacks conserved residue(s) required for the propagation of feature annotation.</text>
</comment>
<keyword evidence="7" id="KW-0472">Membrane</keyword>
<dbReference type="EMBL" id="AZGD01000037">
    <property type="protein sequence ID" value="KRM19617.1"/>
    <property type="molecule type" value="Genomic_DNA"/>
</dbReference>
<evidence type="ECO:0000256" key="3">
    <source>
        <dbReference type="ARBA" id="ARBA00022960"/>
    </source>
</evidence>
<organism evidence="9 10">
    <name type="scientific">Ligilactobacillus hayakitensis DSM 18933 = JCM 14209</name>
    <dbReference type="NCBI Taxonomy" id="1423755"/>
    <lineage>
        <taxon>Bacteria</taxon>
        <taxon>Bacillati</taxon>
        <taxon>Bacillota</taxon>
        <taxon>Bacilli</taxon>
        <taxon>Lactobacillales</taxon>
        <taxon>Lactobacillaceae</taxon>
        <taxon>Ligilactobacillus</taxon>
    </lineage>
</organism>
<keyword evidence="4 6" id="KW-0573">Peptidoglycan synthesis</keyword>
<reference evidence="9 10" key="1">
    <citation type="journal article" date="2015" name="Genome Announc.">
        <title>Expanding the biotechnology potential of lactobacilli through comparative genomics of 213 strains and associated genera.</title>
        <authorList>
            <person name="Sun Z."/>
            <person name="Harris H.M."/>
            <person name="McCann A."/>
            <person name="Guo C."/>
            <person name="Argimon S."/>
            <person name="Zhang W."/>
            <person name="Yang X."/>
            <person name="Jeffery I.B."/>
            <person name="Cooney J.C."/>
            <person name="Kagawa T.F."/>
            <person name="Liu W."/>
            <person name="Song Y."/>
            <person name="Salvetti E."/>
            <person name="Wrobel A."/>
            <person name="Rasinkangas P."/>
            <person name="Parkhill J."/>
            <person name="Rea M.C."/>
            <person name="O'Sullivan O."/>
            <person name="Ritari J."/>
            <person name="Douillard F.P."/>
            <person name="Paul Ross R."/>
            <person name="Yang R."/>
            <person name="Briner A.E."/>
            <person name="Felis G.E."/>
            <person name="de Vos W.M."/>
            <person name="Barrangou R."/>
            <person name="Klaenhammer T.R."/>
            <person name="Caufield P.W."/>
            <person name="Cui Y."/>
            <person name="Zhang H."/>
            <person name="O'Toole P.W."/>
        </authorList>
    </citation>
    <scope>NUCLEOTIDE SEQUENCE [LARGE SCALE GENOMIC DNA]</scope>
    <source>
        <strain evidence="9 10">DSM 18933</strain>
    </source>
</reference>
<comment type="pathway">
    <text evidence="1 6">Cell wall biogenesis; peptidoglycan biosynthesis.</text>
</comment>
<dbReference type="AlphaFoldDB" id="A0A0R1WPR1"/>
<protein>
    <submittedName>
        <fullName evidence="9">ErfK family cell surface protein</fullName>
    </submittedName>
</protein>
<evidence type="ECO:0000313" key="10">
    <source>
        <dbReference type="Proteomes" id="UP000051054"/>
    </source>
</evidence>
<accession>A0A0R1WPR1</accession>
<dbReference type="STRING" id="1423755.FC40_GL001468"/>
<dbReference type="CDD" id="cd16913">
    <property type="entry name" value="YkuD_like"/>
    <property type="match status" value="1"/>
</dbReference>
<keyword evidence="7" id="KW-0812">Transmembrane</keyword>
<dbReference type="Gene3D" id="2.40.440.10">
    <property type="entry name" value="L,D-transpeptidase catalytic domain-like"/>
    <property type="match status" value="1"/>
</dbReference>
<dbReference type="Pfam" id="PF03734">
    <property type="entry name" value="YkuD"/>
    <property type="match status" value="1"/>
</dbReference>
<name>A0A0R1WPR1_9LACO</name>
<dbReference type="InterPro" id="IPR005490">
    <property type="entry name" value="LD_TPept_cat_dom"/>
</dbReference>
<feature type="domain" description="L,D-TPase catalytic" evidence="8">
    <location>
        <begin position="93"/>
        <end position="229"/>
    </location>
</feature>
<dbReference type="UniPathway" id="UPA00219"/>
<dbReference type="PATRIC" id="fig|1423755.3.peg.1557"/>
<evidence type="ECO:0000256" key="5">
    <source>
        <dbReference type="ARBA" id="ARBA00023316"/>
    </source>
</evidence>
<keyword evidence="5 6" id="KW-0961">Cell wall biogenesis/degradation</keyword>
<keyword evidence="10" id="KW-1185">Reference proteome</keyword>
<keyword evidence="7" id="KW-1133">Transmembrane helix</keyword>
<evidence type="ECO:0000313" key="9">
    <source>
        <dbReference type="EMBL" id="KRM19617.1"/>
    </source>
</evidence>
<gene>
    <name evidence="9" type="ORF">FC40_GL001468</name>
</gene>
<dbReference type="Proteomes" id="UP000051054">
    <property type="component" value="Unassembled WGS sequence"/>
</dbReference>
<keyword evidence="3 6" id="KW-0133">Cell shape</keyword>
<keyword evidence="2" id="KW-0808">Transferase</keyword>
<evidence type="ECO:0000256" key="7">
    <source>
        <dbReference type="SAM" id="Phobius"/>
    </source>
</evidence>
<dbReference type="SUPFAM" id="SSF141523">
    <property type="entry name" value="L,D-transpeptidase catalytic domain-like"/>
    <property type="match status" value="1"/>
</dbReference>
<dbReference type="GO" id="GO:0008360">
    <property type="term" value="P:regulation of cell shape"/>
    <property type="evidence" value="ECO:0007669"/>
    <property type="project" value="UniProtKB-UniRule"/>
</dbReference>
<dbReference type="GO" id="GO:0009252">
    <property type="term" value="P:peptidoglycan biosynthetic process"/>
    <property type="evidence" value="ECO:0007669"/>
    <property type="project" value="UniProtKB-UniPathway"/>
</dbReference>
<dbReference type="RefSeq" id="WP_025021757.1">
    <property type="nucleotide sequence ID" value="NZ_AZGD01000037.1"/>
</dbReference>
<proteinExistence type="predicted"/>
<feature type="transmembrane region" description="Helical" evidence="7">
    <location>
        <begin position="7"/>
        <end position="25"/>
    </location>
</feature>
<dbReference type="OrthoDB" id="177750at2"/>